<sequence>IPCDDGTALYQKVNAIRVNPKSITMGQLYGQFDPDSSEWTDGILAALVRSGAQATSKDRQWIVFDGPVDALWIENMNTVLDDNKKLCLASGEIIQLSNTMSMI</sequence>
<reference evidence="1 2" key="1">
    <citation type="journal article" date="2018" name="PLoS ONE">
        <title>The draft genome of Kipferlia bialata reveals reductive genome evolution in fornicate parasites.</title>
        <authorList>
            <person name="Tanifuji G."/>
            <person name="Takabayashi S."/>
            <person name="Kume K."/>
            <person name="Takagi M."/>
            <person name="Nakayama T."/>
            <person name="Kamikawa R."/>
            <person name="Inagaki Y."/>
            <person name="Hashimoto T."/>
        </authorList>
    </citation>
    <scope>NUCLEOTIDE SEQUENCE [LARGE SCALE GENOMIC DNA]</scope>
    <source>
        <strain evidence="1">NY0173</strain>
    </source>
</reference>
<proteinExistence type="predicted"/>
<feature type="non-terminal residue" evidence="1">
    <location>
        <position position="103"/>
    </location>
</feature>
<protein>
    <submittedName>
        <fullName evidence="1">Dynein heavy chain</fullName>
    </submittedName>
</protein>
<keyword evidence="2" id="KW-1185">Reference proteome</keyword>
<dbReference type="GO" id="GO:0007018">
    <property type="term" value="P:microtubule-based movement"/>
    <property type="evidence" value="ECO:0007669"/>
    <property type="project" value="InterPro"/>
</dbReference>
<dbReference type="InterPro" id="IPR026983">
    <property type="entry name" value="DHC"/>
</dbReference>
<evidence type="ECO:0000313" key="1">
    <source>
        <dbReference type="EMBL" id="GIQ91562.1"/>
    </source>
</evidence>
<accession>A0A9K3DAE1</accession>
<organism evidence="1 2">
    <name type="scientific">Kipferlia bialata</name>
    <dbReference type="NCBI Taxonomy" id="797122"/>
    <lineage>
        <taxon>Eukaryota</taxon>
        <taxon>Metamonada</taxon>
        <taxon>Carpediemonas-like organisms</taxon>
        <taxon>Kipferlia</taxon>
    </lineage>
</organism>
<dbReference type="PANTHER" id="PTHR45703">
    <property type="entry name" value="DYNEIN HEAVY CHAIN"/>
    <property type="match status" value="1"/>
</dbReference>
<dbReference type="InterPro" id="IPR027417">
    <property type="entry name" value="P-loop_NTPase"/>
</dbReference>
<name>A0A9K3DAE1_9EUKA</name>
<dbReference type="Proteomes" id="UP000265618">
    <property type="component" value="Unassembled WGS sequence"/>
</dbReference>
<dbReference type="OrthoDB" id="447173at2759"/>
<evidence type="ECO:0000313" key="2">
    <source>
        <dbReference type="Proteomes" id="UP000265618"/>
    </source>
</evidence>
<dbReference type="Gene3D" id="3.40.50.300">
    <property type="entry name" value="P-loop containing nucleotide triphosphate hydrolases"/>
    <property type="match status" value="1"/>
</dbReference>
<dbReference type="GO" id="GO:0051959">
    <property type="term" value="F:dynein light intermediate chain binding"/>
    <property type="evidence" value="ECO:0007669"/>
    <property type="project" value="InterPro"/>
</dbReference>
<dbReference type="EMBL" id="BDIP01007943">
    <property type="protein sequence ID" value="GIQ91562.1"/>
    <property type="molecule type" value="Genomic_DNA"/>
</dbReference>
<feature type="non-terminal residue" evidence="1">
    <location>
        <position position="1"/>
    </location>
</feature>
<comment type="caution">
    <text evidence="1">The sequence shown here is derived from an EMBL/GenBank/DDBJ whole genome shotgun (WGS) entry which is preliminary data.</text>
</comment>
<dbReference type="GO" id="GO:0045505">
    <property type="term" value="F:dynein intermediate chain binding"/>
    <property type="evidence" value="ECO:0007669"/>
    <property type="project" value="InterPro"/>
</dbReference>
<gene>
    <name evidence="1" type="ORF">KIPB_014879</name>
</gene>
<dbReference type="GO" id="GO:0030286">
    <property type="term" value="C:dynein complex"/>
    <property type="evidence" value="ECO:0007669"/>
    <property type="project" value="InterPro"/>
</dbReference>
<dbReference type="AlphaFoldDB" id="A0A9K3DAE1"/>